<dbReference type="GO" id="GO:0004672">
    <property type="term" value="F:protein kinase activity"/>
    <property type="evidence" value="ECO:0007669"/>
    <property type="project" value="InterPro"/>
</dbReference>
<dbReference type="PROSITE" id="PS50011">
    <property type="entry name" value="PROTEIN_KINASE_DOM"/>
    <property type="match status" value="1"/>
</dbReference>
<dbReference type="AlphaFoldDB" id="A0A367KB34"/>
<comment type="caution">
    <text evidence="2">The sequence shown here is derived from an EMBL/GenBank/DDBJ whole genome shotgun (WGS) entry which is preliminary data.</text>
</comment>
<dbReference type="GO" id="GO:0007165">
    <property type="term" value="P:signal transduction"/>
    <property type="evidence" value="ECO:0007669"/>
    <property type="project" value="TreeGrafter"/>
</dbReference>
<feature type="domain" description="Protein kinase" evidence="1">
    <location>
        <begin position="88"/>
        <end position="317"/>
    </location>
</feature>
<dbReference type="InterPro" id="IPR050167">
    <property type="entry name" value="Ser_Thr_protein_kinase"/>
</dbReference>
<name>A0A367KB34_RHIAZ</name>
<dbReference type="PANTHER" id="PTHR23257:SF958">
    <property type="entry name" value="SERINE_THREONINE-PROTEIN KINASE WNK4"/>
    <property type="match status" value="1"/>
</dbReference>
<protein>
    <recommendedName>
        <fullName evidence="1">Protein kinase domain-containing protein</fullName>
    </recommendedName>
</protein>
<gene>
    <name evidence="2" type="ORF">CU097_015420</name>
</gene>
<keyword evidence="3" id="KW-1185">Reference proteome</keyword>
<dbReference type="EMBL" id="PJQL01000129">
    <property type="protein sequence ID" value="RCH99350.1"/>
    <property type="molecule type" value="Genomic_DNA"/>
</dbReference>
<dbReference type="Gene3D" id="1.10.510.10">
    <property type="entry name" value="Transferase(Phosphotransferase) domain 1"/>
    <property type="match status" value="1"/>
</dbReference>
<dbReference type="Pfam" id="PF00069">
    <property type="entry name" value="Pkinase"/>
    <property type="match status" value="1"/>
</dbReference>
<organism evidence="2 3">
    <name type="scientific">Rhizopus azygosporus</name>
    <name type="common">Rhizopus microsporus var. azygosporus</name>
    <dbReference type="NCBI Taxonomy" id="86630"/>
    <lineage>
        <taxon>Eukaryota</taxon>
        <taxon>Fungi</taxon>
        <taxon>Fungi incertae sedis</taxon>
        <taxon>Mucoromycota</taxon>
        <taxon>Mucoromycotina</taxon>
        <taxon>Mucoromycetes</taxon>
        <taxon>Mucorales</taxon>
        <taxon>Mucorineae</taxon>
        <taxon>Rhizopodaceae</taxon>
        <taxon>Rhizopus</taxon>
    </lineage>
</organism>
<dbReference type="PANTHER" id="PTHR23257">
    <property type="entry name" value="SERINE-THREONINE PROTEIN KINASE"/>
    <property type="match status" value="1"/>
</dbReference>
<dbReference type="GO" id="GO:0005524">
    <property type="term" value="F:ATP binding"/>
    <property type="evidence" value="ECO:0007669"/>
    <property type="project" value="InterPro"/>
</dbReference>
<proteinExistence type="predicted"/>
<dbReference type="OrthoDB" id="2213591at2759"/>
<dbReference type="InterPro" id="IPR000719">
    <property type="entry name" value="Prot_kinase_dom"/>
</dbReference>
<dbReference type="SMART" id="SM00220">
    <property type="entry name" value="S_TKc"/>
    <property type="match status" value="1"/>
</dbReference>
<evidence type="ECO:0000313" key="2">
    <source>
        <dbReference type="EMBL" id="RCH99350.1"/>
    </source>
</evidence>
<sequence length="399" mass="46008">MIDVSDYIRTHPSEFLNPIHKGHYSTICWSDVLRLDRSMFMKGWRPRDEQYATLYDELLHHYFNDPLKLQKVLEQCDQPLLWFPYTWFRSIKALPSGIRGQVYLAHCRLPWKCCKINMAIRAVNDITQQCLKHAVGITAIPSKYKKDYLIGLVSIAADASLEQLIPQVDQWSFHKIYRTAFMTASVVRDLHKIDKVHPNLQPKNILIKGTQFSLVDTQPLDKTFYGRYPYFAPEMRVDQASNVYALGIILWQLVSGVIFPTSVAVCPEVYKMEPLKTVDASYQAIFTQCLAKDPRLRPTAQQVCDSLIALLLQHTSISRHLWEHGEEVRQRQARIVKYLLHCHQNVAVPAMNDLMQGASLKKRMMLRITASVGSYYDQKSNCGILDLPEIGMENVYLCT</sequence>
<evidence type="ECO:0000259" key="1">
    <source>
        <dbReference type="PROSITE" id="PS50011"/>
    </source>
</evidence>
<dbReference type="InterPro" id="IPR011009">
    <property type="entry name" value="Kinase-like_dom_sf"/>
</dbReference>
<reference evidence="2 3" key="1">
    <citation type="journal article" date="2018" name="G3 (Bethesda)">
        <title>Phylogenetic and Phylogenomic Definition of Rhizopus Species.</title>
        <authorList>
            <person name="Gryganskyi A.P."/>
            <person name="Golan J."/>
            <person name="Dolatabadi S."/>
            <person name="Mondo S."/>
            <person name="Robb S."/>
            <person name="Idnurm A."/>
            <person name="Muszewska A."/>
            <person name="Steczkiewicz K."/>
            <person name="Masonjones S."/>
            <person name="Liao H.L."/>
            <person name="Gajdeczka M.T."/>
            <person name="Anike F."/>
            <person name="Vuek A."/>
            <person name="Anishchenko I.M."/>
            <person name="Voigt K."/>
            <person name="de Hoog G.S."/>
            <person name="Smith M.E."/>
            <person name="Heitman J."/>
            <person name="Vilgalys R."/>
            <person name="Stajich J.E."/>
        </authorList>
    </citation>
    <scope>NUCLEOTIDE SEQUENCE [LARGE SCALE GENOMIC DNA]</scope>
    <source>
        <strain evidence="2 3">CBS 357.93</strain>
    </source>
</reference>
<dbReference type="GO" id="GO:0005737">
    <property type="term" value="C:cytoplasm"/>
    <property type="evidence" value="ECO:0007669"/>
    <property type="project" value="TreeGrafter"/>
</dbReference>
<dbReference type="STRING" id="86630.A0A367KB34"/>
<accession>A0A367KB34</accession>
<dbReference type="Proteomes" id="UP000252139">
    <property type="component" value="Unassembled WGS sequence"/>
</dbReference>
<evidence type="ECO:0000313" key="3">
    <source>
        <dbReference type="Proteomes" id="UP000252139"/>
    </source>
</evidence>
<dbReference type="SUPFAM" id="SSF56112">
    <property type="entry name" value="Protein kinase-like (PK-like)"/>
    <property type="match status" value="1"/>
</dbReference>